<dbReference type="PANTHER" id="PTHR35861:SF2">
    <property type="entry name" value="FELS-2 PROPHAGE PROTEIN"/>
    <property type="match status" value="1"/>
</dbReference>
<keyword evidence="2" id="KW-1185">Reference proteome</keyword>
<evidence type="ECO:0000313" key="2">
    <source>
        <dbReference type="Proteomes" id="UP001236652"/>
    </source>
</evidence>
<dbReference type="Proteomes" id="UP001236652">
    <property type="component" value="Chromosome"/>
</dbReference>
<gene>
    <name evidence="1" type="ORF">QNI29_03530</name>
</gene>
<name>A0ABY8UYJ0_9BACI</name>
<evidence type="ECO:0000313" key="1">
    <source>
        <dbReference type="EMBL" id="WIF98736.1"/>
    </source>
</evidence>
<reference evidence="1 2" key="1">
    <citation type="submission" date="2023-05" db="EMBL/GenBank/DDBJ databases">
        <title>Comparative genomics reveals the evidence of polycyclic aromatic hydrocarbons degradation in moderately halophilic genus Pontibacillus.</title>
        <authorList>
            <person name="Yang H."/>
            <person name="Qian Z."/>
        </authorList>
    </citation>
    <scope>NUCLEOTIDE SEQUENCE [LARGE SCALE GENOMIC DNA]</scope>
    <source>
        <strain evidence="2">HN14</strain>
    </source>
</reference>
<dbReference type="PANTHER" id="PTHR35861">
    <property type="match status" value="1"/>
</dbReference>
<organism evidence="1 2">
    <name type="scientific">Pontibacillus chungwhensis</name>
    <dbReference type="NCBI Taxonomy" id="265426"/>
    <lineage>
        <taxon>Bacteria</taxon>
        <taxon>Bacillati</taxon>
        <taxon>Bacillota</taxon>
        <taxon>Bacilli</taxon>
        <taxon>Bacillales</taxon>
        <taxon>Bacillaceae</taxon>
        <taxon>Pontibacillus</taxon>
    </lineage>
</organism>
<sequence length="479" mass="52374">MYRHGSYTSEVPTSLVPPANSTASLPVVFGTAPINQSKRETAPVNEPVLCYTYKEAIEALGYSSNFNDYTLCEFMSSHFSLYAQAPVVFVNVLSPEAHKKSGTPATLTVTKGKATLAENGVLLDSLVIKSDDGSTTYAKDQDYVIEFDDNGHINLFFSVSPDISSVQAEFEQLDPTMVSGQDIIGGVSPDGRIEGLELVNQIFSRFRLVPGQILAPKYSTDSAVAAVMAAKASNINGLFKAVALIDISTSAVSSYTEVPAHKNDNNLTSPYQFPCWPKVSLGGTQYHFSTQLASVICRTDVENEDIPYVSPSNKNLQADSAVLEDGSEVYLGVEQANYLNGEGITTALNFIGGWKVWGNRTGAYPGETDPKNTFISVRKMMNWIQNQTILTCWQKVDDPTNKRLIETVVDSMNVWLNGLSARGFILGGRIEFVKPENPLTSLIDGKVTFHIFVTPPTPGKELNFLVEFDPNYFDTLFPS</sequence>
<dbReference type="EMBL" id="CP126446">
    <property type="protein sequence ID" value="WIF98736.1"/>
    <property type="molecule type" value="Genomic_DNA"/>
</dbReference>
<dbReference type="InterPro" id="IPR052042">
    <property type="entry name" value="Tail_sheath_structural"/>
</dbReference>
<proteinExistence type="predicted"/>
<protein>
    <submittedName>
        <fullName evidence="1">Phage tail sheath family protein</fullName>
    </submittedName>
</protein>
<accession>A0ABY8UYJ0</accession>
<dbReference type="RefSeq" id="WP_231418507.1">
    <property type="nucleotide sequence ID" value="NZ_CP126446.1"/>
</dbReference>